<proteinExistence type="predicted"/>
<feature type="domain" description="Phosphomevalonate dehydratase large subunit-like" evidence="3">
    <location>
        <begin position="41"/>
        <end position="263"/>
    </location>
</feature>
<comment type="caution">
    <text evidence="4">The sequence shown here is derived from an EMBL/GenBank/DDBJ whole genome shotgun (WGS) entry which is preliminary data.</text>
</comment>
<dbReference type="PANTHER" id="PTHR36577:SF3">
    <property type="entry name" value="DUF521 DOMAIN PROTEIN (AFU_ORTHOLOGUE AFUA_6G00490)"/>
    <property type="match status" value="1"/>
</dbReference>
<reference evidence="4 5" key="1">
    <citation type="submission" date="2019-06" db="EMBL/GenBank/DDBJ databases">
        <authorList>
            <person name="Broberg M."/>
        </authorList>
    </citation>
    <scope>NUCLEOTIDE SEQUENCE [LARGE SCALE GENOMIC DNA]</scope>
</reference>
<gene>
    <name evidence="4" type="ORF">CLO192961_LOCUS186628</name>
</gene>
<sequence length="311" mass="34393">MKSASSQTSDLLIILFLIPPVIPYSFVFVTVEMDSASHATHGRVVIEVPTLAAWEDFLFPLLGYHICEMVESNIPFILGLENTAAGIPELKAFGAGFATTSSAPMFHINGITREAADLDGKVDHLPRVSINKTDLQTTWGKLNTAADLGTFVDVVSLGNPHFSLDEFERLVDLTSGRTKRKDAGFIITTNRYVYGEAAKMGYIDEVERFGAQLITDTCWCMLQEPVIPPKSRTIMANSAKYAHYGPGVSKRTCHSGSMAACVDPACTGDRALSMDPSWLFETPVRLNLWYLRRTRLNEYNPMHQLPTICHS</sequence>
<evidence type="ECO:0000313" key="5">
    <source>
        <dbReference type="Proteomes" id="UP000766486"/>
    </source>
</evidence>
<dbReference type="PANTHER" id="PTHR36577">
    <property type="entry name" value="DUF521 DOMAIN PROTEIN (AFU_ORTHOLOGUE AFUA_6G00490)"/>
    <property type="match status" value="1"/>
</dbReference>
<keyword evidence="5" id="KW-1185">Reference proteome</keyword>
<dbReference type="EMBL" id="CABFNS010000745">
    <property type="protein sequence ID" value="VUC26275.1"/>
    <property type="molecule type" value="Genomic_DNA"/>
</dbReference>
<protein>
    <recommendedName>
        <fullName evidence="3">Phosphomevalonate dehydratase large subunit-like domain-containing protein</fullName>
    </recommendedName>
</protein>
<evidence type="ECO:0000313" key="4">
    <source>
        <dbReference type="EMBL" id="VUC26275.1"/>
    </source>
</evidence>
<name>A0ABY6U888_BIOOC</name>
<evidence type="ECO:0000259" key="3">
    <source>
        <dbReference type="Pfam" id="PF04412"/>
    </source>
</evidence>
<accession>A0ABY6U888</accession>
<evidence type="ECO:0000256" key="2">
    <source>
        <dbReference type="ARBA" id="ARBA00023239"/>
    </source>
</evidence>
<keyword evidence="2" id="KW-0456">Lyase</keyword>
<dbReference type="InterPro" id="IPR007506">
    <property type="entry name" value="PMDh-L-like_dom"/>
</dbReference>
<dbReference type="Proteomes" id="UP000766486">
    <property type="component" value="Unassembled WGS sequence"/>
</dbReference>
<keyword evidence="1" id="KW-0408">Iron</keyword>
<evidence type="ECO:0000256" key="1">
    <source>
        <dbReference type="ARBA" id="ARBA00023004"/>
    </source>
</evidence>
<organism evidence="4 5">
    <name type="scientific">Bionectria ochroleuca</name>
    <name type="common">Gliocladium roseum</name>
    <dbReference type="NCBI Taxonomy" id="29856"/>
    <lineage>
        <taxon>Eukaryota</taxon>
        <taxon>Fungi</taxon>
        <taxon>Dikarya</taxon>
        <taxon>Ascomycota</taxon>
        <taxon>Pezizomycotina</taxon>
        <taxon>Sordariomycetes</taxon>
        <taxon>Hypocreomycetidae</taxon>
        <taxon>Hypocreales</taxon>
        <taxon>Bionectriaceae</taxon>
        <taxon>Clonostachys</taxon>
    </lineage>
</organism>
<dbReference type="Pfam" id="PF04412">
    <property type="entry name" value="AcnX"/>
    <property type="match status" value="1"/>
</dbReference>